<dbReference type="PROSITE" id="PS50041">
    <property type="entry name" value="C_TYPE_LECTIN_2"/>
    <property type="match status" value="1"/>
</dbReference>
<reference evidence="2" key="3">
    <citation type="submission" date="2025-09" db="UniProtKB">
        <authorList>
            <consortium name="Ensembl"/>
        </authorList>
    </citation>
    <scope>IDENTIFICATION</scope>
</reference>
<dbReference type="InterPro" id="IPR016186">
    <property type="entry name" value="C-type_lectin-like/link_sf"/>
</dbReference>
<protein>
    <recommendedName>
        <fullName evidence="1">C-type lectin domain-containing protein</fullName>
    </recommendedName>
</protein>
<keyword evidence="3" id="KW-1185">Reference proteome</keyword>
<reference evidence="2" key="2">
    <citation type="submission" date="2025-08" db="UniProtKB">
        <authorList>
            <consortium name="Ensembl"/>
        </authorList>
    </citation>
    <scope>IDENTIFICATION</scope>
</reference>
<dbReference type="GeneTree" id="ENSGT01120000272694"/>
<name>A0AAY5K8F0_ESOLU</name>
<evidence type="ECO:0000313" key="2">
    <source>
        <dbReference type="Ensembl" id="ENSELUP00000085036.1"/>
    </source>
</evidence>
<dbReference type="Proteomes" id="UP000265140">
    <property type="component" value="Chromosome 24"/>
</dbReference>
<evidence type="ECO:0000313" key="3">
    <source>
        <dbReference type="Proteomes" id="UP000265140"/>
    </source>
</evidence>
<dbReference type="SUPFAM" id="SSF56436">
    <property type="entry name" value="C-type lectin-like"/>
    <property type="match status" value="1"/>
</dbReference>
<accession>A0AAY5K8F0</accession>
<sequence length="110" mass="12538">MILQWLRPTVLHCFKGHCLTLGANLVSVHSPEESHFLLQLTDGSPAWVGGSDAVQNRQWFWSDGSTFGYQNWAKGEPNNFNSTREPCIEMNYGILKGCYFYQNLQLLNVN</sequence>
<dbReference type="InterPro" id="IPR001304">
    <property type="entry name" value="C-type_lectin-like"/>
</dbReference>
<dbReference type="SMART" id="SM00034">
    <property type="entry name" value="CLECT"/>
    <property type="match status" value="1"/>
</dbReference>
<dbReference type="CDD" id="cd00037">
    <property type="entry name" value="CLECT"/>
    <property type="match status" value="1"/>
</dbReference>
<evidence type="ECO:0000259" key="1">
    <source>
        <dbReference type="PROSITE" id="PS50041"/>
    </source>
</evidence>
<dbReference type="Gene3D" id="3.10.100.10">
    <property type="entry name" value="Mannose-Binding Protein A, subunit A"/>
    <property type="match status" value="1"/>
</dbReference>
<dbReference type="Ensembl" id="ENSELUT00000110864.1">
    <property type="protein sequence ID" value="ENSELUP00000085036.1"/>
    <property type="gene ID" value="ENSELUG00000041434.1"/>
</dbReference>
<organism evidence="2 3">
    <name type="scientific">Esox lucius</name>
    <name type="common">Northern pike</name>
    <dbReference type="NCBI Taxonomy" id="8010"/>
    <lineage>
        <taxon>Eukaryota</taxon>
        <taxon>Metazoa</taxon>
        <taxon>Chordata</taxon>
        <taxon>Craniata</taxon>
        <taxon>Vertebrata</taxon>
        <taxon>Euteleostomi</taxon>
        <taxon>Actinopterygii</taxon>
        <taxon>Neopterygii</taxon>
        <taxon>Teleostei</taxon>
        <taxon>Protacanthopterygii</taxon>
        <taxon>Esociformes</taxon>
        <taxon>Esocidae</taxon>
        <taxon>Esox</taxon>
    </lineage>
</organism>
<dbReference type="InterPro" id="IPR016187">
    <property type="entry name" value="CTDL_fold"/>
</dbReference>
<dbReference type="PANTHER" id="PTHR22803">
    <property type="entry name" value="MANNOSE, PHOSPHOLIPASE, LECTIN RECEPTOR RELATED"/>
    <property type="match status" value="1"/>
</dbReference>
<dbReference type="Pfam" id="PF00059">
    <property type="entry name" value="Lectin_C"/>
    <property type="match status" value="1"/>
</dbReference>
<feature type="domain" description="C-type lectin" evidence="1">
    <location>
        <begin position="18"/>
        <end position="93"/>
    </location>
</feature>
<proteinExistence type="predicted"/>
<dbReference type="InterPro" id="IPR050111">
    <property type="entry name" value="C-type_lectin/snaclec_domain"/>
</dbReference>
<reference evidence="2 3" key="1">
    <citation type="submission" date="2020-02" db="EMBL/GenBank/DDBJ databases">
        <title>Esox lucius (northern pike) genome, fEsoLuc1, primary haplotype.</title>
        <authorList>
            <person name="Myers G."/>
            <person name="Karagic N."/>
            <person name="Meyer A."/>
            <person name="Pippel M."/>
            <person name="Reichard M."/>
            <person name="Winkler S."/>
            <person name="Tracey A."/>
            <person name="Sims Y."/>
            <person name="Howe K."/>
            <person name="Rhie A."/>
            <person name="Formenti G."/>
            <person name="Durbin R."/>
            <person name="Fedrigo O."/>
            <person name="Jarvis E.D."/>
        </authorList>
    </citation>
    <scope>NUCLEOTIDE SEQUENCE [LARGE SCALE GENOMIC DNA]</scope>
</reference>
<dbReference type="AlphaFoldDB" id="A0AAY5K8F0"/>